<keyword evidence="1" id="KW-1133">Transmembrane helix</keyword>
<sequence>LYRCNITDGSHAFWTHLSSPAGTLHLKAVWMWLKGVDMSSLFWMRGYFKGLRHPSLGIFRWTAGQIFYYFHVLICAAGLFVDSI</sequence>
<reference evidence="2" key="2">
    <citation type="submission" date="2016-06" db="EMBL/GenBank/DDBJ databases">
        <title>The genome of a short-lived fish provides insights into sex chromosome evolution and the genetic control of aging.</title>
        <authorList>
            <person name="Reichwald K."/>
            <person name="Felder M."/>
            <person name="Petzold A."/>
            <person name="Koch P."/>
            <person name="Groth M."/>
            <person name="Platzer M."/>
        </authorList>
    </citation>
    <scope>NUCLEOTIDE SEQUENCE</scope>
    <source>
        <tissue evidence="2">Brain</tissue>
    </source>
</reference>
<gene>
    <name evidence="2" type="primary">Nfu_g_1_009568</name>
</gene>
<evidence type="ECO:0000256" key="1">
    <source>
        <dbReference type="SAM" id="Phobius"/>
    </source>
</evidence>
<dbReference type="AlphaFoldDB" id="A0A1A8BIL7"/>
<feature type="transmembrane region" description="Helical" evidence="1">
    <location>
        <begin position="58"/>
        <end position="81"/>
    </location>
</feature>
<accession>A0A1A8BIL7</accession>
<feature type="non-terminal residue" evidence="2">
    <location>
        <position position="84"/>
    </location>
</feature>
<organism evidence="2">
    <name type="scientific">Nothobranchius kadleci</name>
    <name type="common">African annual killifish</name>
    <dbReference type="NCBI Taxonomy" id="1051664"/>
    <lineage>
        <taxon>Eukaryota</taxon>
        <taxon>Metazoa</taxon>
        <taxon>Chordata</taxon>
        <taxon>Craniata</taxon>
        <taxon>Vertebrata</taxon>
        <taxon>Euteleostomi</taxon>
        <taxon>Actinopterygii</taxon>
        <taxon>Neopterygii</taxon>
        <taxon>Teleostei</taxon>
        <taxon>Neoteleostei</taxon>
        <taxon>Acanthomorphata</taxon>
        <taxon>Ovalentaria</taxon>
        <taxon>Atherinomorphae</taxon>
        <taxon>Cyprinodontiformes</taxon>
        <taxon>Nothobranchiidae</taxon>
        <taxon>Nothobranchius</taxon>
    </lineage>
</organism>
<name>A0A1A8BIL7_NOTKA</name>
<protein>
    <submittedName>
        <fullName evidence="2">Uncharacterized protein</fullName>
    </submittedName>
</protein>
<keyword evidence="1" id="KW-0812">Transmembrane</keyword>
<feature type="non-terminal residue" evidence="2">
    <location>
        <position position="1"/>
    </location>
</feature>
<reference evidence="2" key="1">
    <citation type="submission" date="2016-05" db="EMBL/GenBank/DDBJ databases">
        <authorList>
            <person name="Lavstsen T."/>
            <person name="Jespersen J.S."/>
        </authorList>
    </citation>
    <scope>NUCLEOTIDE SEQUENCE</scope>
    <source>
        <tissue evidence="2">Brain</tissue>
    </source>
</reference>
<dbReference type="EMBL" id="HADZ01003103">
    <property type="protein sequence ID" value="SBP67044.1"/>
    <property type="molecule type" value="Transcribed_RNA"/>
</dbReference>
<proteinExistence type="predicted"/>
<evidence type="ECO:0000313" key="2">
    <source>
        <dbReference type="EMBL" id="SBP67044.1"/>
    </source>
</evidence>
<keyword evidence="1" id="KW-0472">Membrane</keyword>